<sequence length="168" mass="19512">MVKRLFFLILLLCWVVNIFGQADFKGTKFDQVLIISYGGSVVDHINFDFQKLGVEVDTLQFKHKAFLTIEEGRSLYDLLVDKSSYKGIASICWIPHLCIYFLKENKTVNVIEVCMDCNRLQSVLRIKEADPVKYKGGVNMPKGLSPSLNEYLQKMMEKYSLDYRFFQE</sequence>
<organism evidence="1 2">
    <name type="scientific">Dysgonomonas alginatilytica</name>
    <dbReference type="NCBI Taxonomy" id="1605892"/>
    <lineage>
        <taxon>Bacteria</taxon>
        <taxon>Pseudomonadati</taxon>
        <taxon>Bacteroidota</taxon>
        <taxon>Bacteroidia</taxon>
        <taxon>Bacteroidales</taxon>
        <taxon>Dysgonomonadaceae</taxon>
        <taxon>Dysgonomonas</taxon>
    </lineage>
</organism>
<gene>
    <name evidence="1" type="ORF">CLV62_1077</name>
</gene>
<dbReference type="Proteomes" id="UP000247973">
    <property type="component" value="Unassembled WGS sequence"/>
</dbReference>
<keyword evidence="2" id="KW-1185">Reference proteome</keyword>
<reference evidence="1 2" key="1">
    <citation type="submission" date="2018-03" db="EMBL/GenBank/DDBJ databases">
        <title>Genomic Encyclopedia of Archaeal and Bacterial Type Strains, Phase II (KMG-II): from individual species to whole genera.</title>
        <authorList>
            <person name="Goeker M."/>
        </authorList>
    </citation>
    <scope>NUCLEOTIDE SEQUENCE [LARGE SCALE GENOMIC DNA]</scope>
    <source>
        <strain evidence="1 2">DSM 100214</strain>
    </source>
</reference>
<protein>
    <submittedName>
        <fullName evidence="1">Uncharacterized protein</fullName>
    </submittedName>
</protein>
<dbReference type="RefSeq" id="WP_110310149.1">
    <property type="nucleotide sequence ID" value="NZ_QICL01000007.1"/>
</dbReference>
<dbReference type="EMBL" id="QICL01000007">
    <property type="protein sequence ID" value="PXV65415.1"/>
    <property type="molecule type" value="Genomic_DNA"/>
</dbReference>
<accession>A0A2V3PX47</accession>
<dbReference type="OrthoDB" id="1492644at2"/>
<name>A0A2V3PX47_9BACT</name>
<evidence type="ECO:0000313" key="1">
    <source>
        <dbReference type="EMBL" id="PXV65415.1"/>
    </source>
</evidence>
<comment type="caution">
    <text evidence="1">The sequence shown here is derived from an EMBL/GenBank/DDBJ whole genome shotgun (WGS) entry which is preliminary data.</text>
</comment>
<evidence type="ECO:0000313" key="2">
    <source>
        <dbReference type="Proteomes" id="UP000247973"/>
    </source>
</evidence>
<dbReference type="AlphaFoldDB" id="A0A2V3PX47"/>
<proteinExistence type="predicted"/>